<dbReference type="Gene3D" id="3.90.79.10">
    <property type="entry name" value="Nucleoside Triphosphate Pyrophosphohydrolase"/>
    <property type="match status" value="1"/>
</dbReference>
<dbReference type="PANTHER" id="PTHR10885:SF20">
    <property type="entry name" value="NUDIX HYDROLASE DOMAIN-CONTAINING PROTEIN"/>
    <property type="match status" value="1"/>
</dbReference>
<dbReference type="InterPro" id="IPR000086">
    <property type="entry name" value="NUDIX_hydrolase_dom"/>
</dbReference>
<evidence type="ECO:0000256" key="1">
    <source>
        <dbReference type="SAM" id="MobiDB-lite"/>
    </source>
</evidence>
<dbReference type="AlphaFoldDB" id="A0ABD3Q4A6"/>
<proteinExistence type="predicted"/>
<dbReference type="SUPFAM" id="SSF55811">
    <property type="entry name" value="Nudix"/>
    <property type="match status" value="1"/>
</dbReference>
<accession>A0ABD3Q4A6</accession>
<evidence type="ECO:0000313" key="3">
    <source>
        <dbReference type="EMBL" id="KAL3794331.1"/>
    </source>
</evidence>
<protein>
    <recommendedName>
        <fullName evidence="2">Nudix hydrolase domain-containing protein</fullName>
    </recommendedName>
</protein>
<dbReference type="CDD" id="cd04692">
    <property type="entry name" value="NUDIX_Hydrolase"/>
    <property type="match status" value="1"/>
</dbReference>
<organism evidence="3 4">
    <name type="scientific">Stephanodiscus triporus</name>
    <dbReference type="NCBI Taxonomy" id="2934178"/>
    <lineage>
        <taxon>Eukaryota</taxon>
        <taxon>Sar</taxon>
        <taxon>Stramenopiles</taxon>
        <taxon>Ochrophyta</taxon>
        <taxon>Bacillariophyta</taxon>
        <taxon>Coscinodiscophyceae</taxon>
        <taxon>Thalassiosirophycidae</taxon>
        <taxon>Stephanodiscales</taxon>
        <taxon>Stephanodiscaceae</taxon>
        <taxon>Stephanodiscus</taxon>
    </lineage>
</organism>
<reference evidence="3 4" key="1">
    <citation type="submission" date="2024-10" db="EMBL/GenBank/DDBJ databases">
        <title>Updated reference genomes for cyclostephanoid diatoms.</title>
        <authorList>
            <person name="Roberts W.R."/>
            <person name="Alverson A.J."/>
        </authorList>
    </citation>
    <scope>NUCLEOTIDE SEQUENCE [LARGE SCALE GENOMIC DNA]</scope>
    <source>
        <strain evidence="3 4">AJA276-08</strain>
    </source>
</reference>
<name>A0ABD3Q4A6_9STRA</name>
<keyword evidence="4" id="KW-1185">Reference proteome</keyword>
<dbReference type="PROSITE" id="PS51462">
    <property type="entry name" value="NUDIX"/>
    <property type="match status" value="1"/>
</dbReference>
<evidence type="ECO:0000313" key="4">
    <source>
        <dbReference type="Proteomes" id="UP001530315"/>
    </source>
</evidence>
<evidence type="ECO:0000259" key="2">
    <source>
        <dbReference type="PROSITE" id="PS51462"/>
    </source>
</evidence>
<dbReference type="Proteomes" id="UP001530315">
    <property type="component" value="Unassembled WGS sequence"/>
</dbReference>
<comment type="caution">
    <text evidence="3">The sequence shown here is derived from an EMBL/GenBank/DDBJ whole genome shotgun (WGS) entry which is preliminary data.</text>
</comment>
<feature type="domain" description="Nudix hydrolase" evidence="2">
    <location>
        <begin position="142"/>
        <end position="302"/>
    </location>
</feature>
<feature type="compositionally biased region" description="Low complexity" evidence="1">
    <location>
        <begin position="66"/>
        <end position="78"/>
    </location>
</feature>
<sequence length="322" mass="36542">MRHLADFASPRFLRRLLLLSAVNNQRGASFAPSINPRQLKESSWPSKKIKRSIVFRASLFFDNDNSNSNNNRNNLMSSGTERGSSTYNLAQDPSELFDIFPPPPSTSYYNCVVTPDWGESYVPSPLSTGKVKERGRVHKDGDWHRSIHAWVVQRDAQTDNNVSVLLQRRSPYKDTHPNLLDVSCAGHVNAGGDVFDTTMRELKEELGGNGAMQGYSLEDIRRSRAFTITSAIEGETKKFGRFICREYQEIFIFWLEEDTPIATSLFAPLVPEEVAGFELMNGRELIARLREGDKDLVPRSKEYINTLEKVLYLDEKLSVSEK</sequence>
<dbReference type="Pfam" id="PF00293">
    <property type="entry name" value="NUDIX"/>
    <property type="match status" value="1"/>
</dbReference>
<dbReference type="EMBL" id="JALLAZ020000477">
    <property type="protein sequence ID" value="KAL3794331.1"/>
    <property type="molecule type" value="Genomic_DNA"/>
</dbReference>
<dbReference type="PANTHER" id="PTHR10885">
    <property type="entry name" value="ISOPENTENYL-DIPHOSPHATE DELTA-ISOMERASE"/>
    <property type="match status" value="1"/>
</dbReference>
<feature type="region of interest" description="Disordered" evidence="1">
    <location>
        <begin position="66"/>
        <end position="87"/>
    </location>
</feature>
<gene>
    <name evidence="3" type="ORF">ACHAW5_009891</name>
</gene>
<dbReference type="InterPro" id="IPR015797">
    <property type="entry name" value="NUDIX_hydrolase-like_dom_sf"/>
</dbReference>